<accession>A0ABW4L0J0</accession>
<dbReference type="Gene3D" id="2.40.128.110">
    <property type="entry name" value="Lipid/polyisoprenoid-binding, YceI-like"/>
    <property type="match status" value="1"/>
</dbReference>
<dbReference type="InterPro" id="IPR007372">
    <property type="entry name" value="Lipid/polyisoprenoid-bd_YceI"/>
</dbReference>
<comment type="similarity">
    <text evidence="1">Belongs to the UPF0312 family.</text>
</comment>
<comment type="caution">
    <text evidence="4">The sequence shown here is derived from an EMBL/GenBank/DDBJ whole genome shotgun (WGS) entry which is preliminary data.</text>
</comment>
<dbReference type="SUPFAM" id="SSF101874">
    <property type="entry name" value="YceI-like"/>
    <property type="match status" value="1"/>
</dbReference>
<proteinExistence type="inferred from homology"/>
<gene>
    <name evidence="4" type="ORF">ACFSE6_00445</name>
</gene>
<sequence>MTETDQSLRGTWLFDPTHTRLGFSARHAMVTRVRGSFNDFDGRIEVAPASAESGLDAHVEVRVRTASVDTRNADRDAHLRSEDFFDAERFPEMVFRSTTIDEVGENAYLAVGELTIKGIAKQVGVPIELTGVQRDPMGNLRAGFEGTRRVDRRDWGLEWQMPLDAGGVLVSEKITLELEISAVKQEDDAASDGGQPADGETAGEEPTGV</sequence>
<dbReference type="RefSeq" id="WP_388001739.1">
    <property type="nucleotide sequence ID" value="NZ_JBHUEE010000001.1"/>
</dbReference>
<feature type="region of interest" description="Disordered" evidence="2">
    <location>
        <begin position="184"/>
        <end position="209"/>
    </location>
</feature>
<protein>
    <submittedName>
        <fullName evidence="4">YceI family protein</fullName>
    </submittedName>
</protein>
<organism evidence="4 5">
    <name type="scientific">Georgenia deserti</name>
    <dbReference type="NCBI Taxonomy" id="2093781"/>
    <lineage>
        <taxon>Bacteria</taxon>
        <taxon>Bacillati</taxon>
        <taxon>Actinomycetota</taxon>
        <taxon>Actinomycetes</taxon>
        <taxon>Micrococcales</taxon>
        <taxon>Bogoriellaceae</taxon>
        <taxon>Georgenia</taxon>
    </lineage>
</organism>
<evidence type="ECO:0000313" key="5">
    <source>
        <dbReference type="Proteomes" id="UP001597277"/>
    </source>
</evidence>
<dbReference type="PANTHER" id="PTHR34406:SF1">
    <property type="entry name" value="PROTEIN YCEI"/>
    <property type="match status" value="1"/>
</dbReference>
<reference evidence="5" key="1">
    <citation type="journal article" date="2019" name="Int. J. Syst. Evol. Microbiol.">
        <title>The Global Catalogue of Microorganisms (GCM) 10K type strain sequencing project: providing services to taxonomists for standard genome sequencing and annotation.</title>
        <authorList>
            <consortium name="The Broad Institute Genomics Platform"/>
            <consortium name="The Broad Institute Genome Sequencing Center for Infectious Disease"/>
            <person name="Wu L."/>
            <person name="Ma J."/>
        </authorList>
    </citation>
    <scope>NUCLEOTIDE SEQUENCE [LARGE SCALE GENOMIC DNA]</scope>
    <source>
        <strain evidence="5">JCM 17130</strain>
    </source>
</reference>
<evidence type="ECO:0000259" key="3">
    <source>
        <dbReference type="SMART" id="SM00867"/>
    </source>
</evidence>
<dbReference type="SMART" id="SM00867">
    <property type="entry name" value="YceI"/>
    <property type="match status" value="1"/>
</dbReference>
<keyword evidence="5" id="KW-1185">Reference proteome</keyword>
<dbReference type="PANTHER" id="PTHR34406">
    <property type="entry name" value="PROTEIN YCEI"/>
    <property type="match status" value="1"/>
</dbReference>
<feature type="domain" description="Lipid/polyisoprenoid-binding YceI-like" evidence="3">
    <location>
        <begin position="11"/>
        <end position="183"/>
    </location>
</feature>
<dbReference type="Proteomes" id="UP001597277">
    <property type="component" value="Unassembled WGS sequence"/>
</dbReference>
<evidence type="ECO:0000313" key="4">
    <source>
        <dbReference type="EMBL" id="MFD1716290.1"/>
    </source>
</evidence>
<evidence type="ECO:0000256" key="2">
    <source>
        <dbReference type="SAM" id="MobiDB-lite"/>
    </source>
</evidence>
<dbReference type="EMBL" id="JBHUEE010000001">
    <property type="protein sequence ID" value="MFD1716290.1"/>
    <property type="molecule type" value="Genomic_DNA"/>
</dbReference>
<evidence type="ECO:0000256" key="1">
    <source>
        <dbReference type="ARBA" id="ARBA00008812"/>
    </source>
</evidence>
<dbReference type="InterPro" id="IPR036761">
    <property type="entry name" value="TTHA0802/YceI-like_sf"/>
</dbReference>
<name>A0ABW4L0J0_9MICO</name>
<dbReference type="Pfam" id="PF04264">
    <property type="entry name" value="YceI"/>
    <property type="match status" value="1"/>
</dbReference>